<protein>
    <recommendedName>
        <fullName evidence="4">DUF4220 domain-containing protein</fullName>
    </recommendedName>
</protein>
<reference evidence="5" key="1">
    <citation type="submission" date="2018-10" db="EMBL/GenBank/DDBJ databases">
        <title>Population genomic analysis revealed the cold adaptation of white poplar.</title>
        <authorList>
            <person name="Liu Y.-J."/>
        </authorList>
    </citation>
    <scope>NUCLEOTIDE SEQUENCE [LARGE SCALE GENOMIC DNA]</scope>
    <source>
        <strain evidence="5">PAL-ZL1</strain>
    </source>
</reference>
<feature type="transmembrane region" description="Helical" evidence="3">
    <location>
        <begin position="118"/>
        <end position="139"/>
    </location>
</feature>
<comment type="caution">
    <text evidence="5">The sequence shown here is derived from an EMBL/GenBank/DDBJ whole genome shotgun (WGS) entry which is preliminary data.</text>
</comment>
<feature type="transmembrane region" description="Helical" evidence="3">
    <location>
        <begin position="863"/>
        <end position="881"/>
    </location>
</feature>
<feature type="domain" description="DUF4220" evidence="4">
    <location>
        <begin position="54"/>
        <end position="373"/>
    </location>
</feature>
<dbReference type="EMBL" id="RCHU01000447">
    <property type="protein sequence ID" value="TKS04855.1"/>
    <property type="molecule type" value="Genomic_DNA"/>
</dbReference>
<feature type="region of interest" description="Disordered" evidence="2">
    <location>
        <begin position="1469"/>
        <end position="1501"/>
    </location>
</feature>
<feature type="transmembrane region" description="Helical" evidence="3">
    <location>
        <begin position="92"/>
        <end position="111"/>
    </location>
</feature>
<feature type="transmembrane region" description="Helical" evidence="3">
    <location>
        <begin position="770"/>
        <end position="791"/>
    </location>
</feature>
<accession>A0A4U5Q969</accession>
<dbReference type="PANTHER" id="PTHR31325">
    <property type="entry name" value="OS01G0798800 PROTEIN-RELATED"/>
    <property type="match status" value="1"/>
</dbReference>
<feature type="coiled-coil region" evidence="1">
    <location>
        <begin position="1427"/>
        <end position="1461"/>
    </location>
</feature>
<feature type="transmembrane region" description="Helical" evidence="3">
    <location>
        <begin position="145"/>
        <end position="164"/>
    </location>
</feature>
<feature type="transmembrane region" description="Helical" evidence="3">
    <location>
        <begin position="20"/>
        <end position="39"/>
    </location>
</feature>
<feature type="transmembrane region" description="Helical" evidence="3">
    <location>
        <begin position="306"/>
        <end position="329"/>
    </location>
</feature>
<organism evidence="5">
    <name type="scientific">Populus alba</name>
    <name type="common">White poplar</name>
    <dbReference type="NCBI Taxonomy" id="43335"/>
    <lineage>
        <taxon>Eukaryota</taxon>
        <taxon>Viridiplantae</taxon>
        <taxon>Streptophyta</taxon>
        <taxon>Embryophyta</taxon>
        <taxon>Tracheophyta</taxon>
        <taxon>Spermatophyta</taxon>
        <taxon>Magnoliopsida</taxon>
        <taxon>eudicotyledons</taxon>
        <taxon>Gunneridae</taxon>
        <taxon>Pentapetalae</taxon>
        <taxon>rosids</taxon>
        <taxon>fabids</taxon>
        <taxon>Malpighiales</taxon>
        <taxon>Salicaceae</taxon>
        <taxon>Saliceae</taxon>
        <taxon>Populus</taxon>
    </lineage>
</organism>
<dbReference type="Pfam" id="PF13968">
    <property type="entry name" value="DUF4220"/>
    <property type="match status" value="2"/>
</dbReference>
<evidence type="ECO:0000256" key="3">
    <source>
        <dbReference type="SAM" id="Phobius"/>
    </source>
</evidence>
<evidence type="ECO:0000259" key="4">
    <source>
        <dbReference type="Pfam" id="PF13968"/>
    </source>
</evidence>
<proteinExistence type="predicted"/>
<feature type="domain" description="DUF4220" evidence="4">
    <location>
        <begin position="773"/>
        <end position="1090"/>
    </location>
</feature>
<gene>
    <name evidence="5" type="ORF">D5086_0000138960</name>
</gene>
<feature type="transmembrane region" description="Helical" evidence="3">
    <location>
        <begin position="837"/>
        <end position="857"/>
    </location>
</feature>
<keyword evidence="3" id="KW-1133">Transmembrane helix</keyword>
<feature type="compositionally biased region" description="Polar residues" evidence="2">
    <location>
        <begin position="1486"/>
        <end position="1501"/>
    </location>
</feature>
<dbReference type="STRING" id="43335.A0A4U5Q969"/>
<keyword evidence="3" id="KW-0472">Membrane</keyword>
<dbReference type="Pfam" id="PF04578">
    <property type="entry name" value="DUF594"/>
    <property type="match status" value="2"/>
</dbReference>
<name>A0A4U5Q969_POPAL</name>
<feature type="transmembrane region" description="Helical" evidence="3">
    <location>
        <begin position="51"/>
        <end position="72"/>
    </location>
</feature>
<feature type="transmembrane region" description="Helical" evidence="3">
    <location>
        <begin position="992"/>
        <end position="1011"/>
    </location>
</feature>
<feature type="transmembrane region" description="Helical" evidence="3">
    <location>
        <begin position="275"/>
        <end position="294"/>
    </location>
</feature>
<dbReference type="InterPro" id="IPR007658">
    <property type="entry name" value="DUF594"/>
</dbReference>
<evidence type="ECO:0000313" key="5">
    <source>
        <dbReference type="EMBL" id="TKS04855.1"/>
    </source>
</evidence>
<keyword evidence="1" id="KW-0175">Coiled coil</keyword>
<keyword evidence="3" id="KW-0812">Transmembrane</keyword>
<dbReference type="InterPro" id="IPR025315">
    <property type="entry name" value="DUF4220"/>
</dbReference>
<feature type="transmembrane region" description="Helical" evidence="3">
    <location>
        <begin position="1023"/>
        <end position="1047"/>
    </location>
</feature>
<evidence type="ECO:0000256" key="1">
    <source>
        <dbReference type="SAM" id="Coils"/>
    </source>
</evidence>
<evidence type="ECO:0000256" key="2">
    <source>
        <dbReference type="SAM" id="MobiDB-lite"/>
    </source>
</evidence>
<sequence>MTMLKKLPEEVLNLWNNWEIRGMVLLSLLLQTILIIFGSRRKTTGRIWIRILIWSAYLSADMVATVALGNLARSQGDSSSDSSEKANNSIQAFWAPFLLLHLGGPDTITAYSIEDNELWLRHLLGLVVQVIVASAFYVFSRSWGSGILTFIAIPMFIVGIAKYAERTWVLRSSCSKSLKNSSLRDFWRSFDRTGILETPPQDQQRDYLLQAYVFSYISKFMMQDLVPAIHSLIRTRELISKNTADGAFNVVEAELGLIYDMLYTKAPLIYSRAGIILRCIISLLSVTAFITFQVKIDKHDYSTTDIAITYLLFAAAVFLEFYAFLCLVLSDWTMIWLIDGRNALTGALYSLIRKLTRSERWSRSISQYNLISYSIKREPPKFLKFLGIDEMMRQMHVYRKDLNGELQGLIFKHLREKAQKIKKDLNVCDKNHRSKIIGQRGDGVLEREGLLKEYKWCTIEVEFSRSILVWHLATEVCYLDMKVADAYLNKDGSSVSSEYETSRCLSEYMMYLLVIRPNMLSKGFGDDKGYLETLRGLRGLRDSGPDDEEYQHTLLDLRNSESPGYDDIEFQRRWKTSKSVLSGVDVLARQLLRLEPEKRWRMINEVWVEMVAYAAAHCPWKEHTHQLRRGGELLTHVSLLMLHLGLSAQYKYNELDELFLYFTWVTFTSSFCILKVKPEQLEGRNTFTSCLESQGVEIGCAGSAFQGSSRELVSTVEENMTMLKKLPEEVLNLWNNWEIRGMVLLSLLLQTILIIFGPRRKTSGRIWIRILVWSAYLSADTVATVALGTLARSQGDSSGDSSEKANNSIQTFWAPFLLLHLGGPDTITAYSIEDNELWLRHLLGLVVQVGVALYVFSRSRDNGILTFIAIPMFVVGIAKYAERTWVLWSSCSESLKKSSLSDFWESHNRSRISTTPPQDHQRDYLLQAYVFSNISKFVMQDLVPGIGELIRSRALISKNEADGAFKVVEAELGLIYDMLYTKAPLIYSRAGIVLRFISSLLSVTAFITFQVKIDKHDYSTTDIAITYLLFAAAVFLEFYAFVCLVLSDWTMIWLSDKGGNALTGAIYSLRRKLTRSERWSRSISQYNLISSSIQSEPPSCLKLLGIDEMMRQMHVNRKDLNGELQGLIFEHLREKAWKMMEDLKDVFDKNLRSKIIGQRGDGVLEREGLLRDYKWCTIEVEFSRSILVWYLATDICYIVDKGGSNVSKEYETNRCLSEYMMYLLVMRPNMLSKGFGDDEAYQATVSELRELRGLKYGLIDGYQTTLPELWGRKNHGPNDEGYQRALRELRNGESHGYDDGEFQRPWKVEKSVLCGVDVLARQLLLLGPEKRWKMINEVWVEMLAYAAAECPWKEHTDQLRRGGELLTHVSLLMLHLGLSAQYKFNELDNYFVELKGEELKKEEYYKARKKYLDGMTAMSASSPDEELKEFKKIVADTKRELEHKDRELEHKNQELEQLRSYLTASAPHQGIDSLSRSLPAQKDDQGTGQPPSNNEISLSME</sequence>